<dbReference type="AlphaFoldDB" id="A0A9N9NK26"/>
<dbReference type="OrthoDB" id="2423006at2759"/>
<proteinExistence type="predicted"/>
<dbReference type="Proteomes" id="UP000789396">
    <property type="component" value="Unassembled WGS sequence"/>
</dbReference>
<protein>
    <submittedName>
        <fullName evidence="1">786_t:CDS:1</fullName>
    </submittedName>
</protein>
<gene>
    <name evidence="1" type="ORF">RFULGI_LOCUS12758</name>
</gene>
<evidence type="ECO:0000313" key="2">
    <source>
        <dbReference type="Proteomes" id="UP000789396"/>
    </source>
</evidence>
<sequence length="147" mass="17357">WLNIGGHPKYPLLEADLKTWVKSLRSRQKIVSRYMYRKFYLDWMGEEIKKLTRTGHIQRPAYNLVAEWVVKAWNQVDPSLIKYSFKCCGISTAQNGTDEELMFNYDWVKNPKAQKKHSEYIYTNEDNANEDESIVDLTQNDNDNSNN</sequence>
<keyword evidence="2" id="KW-1185">Reference proteome</keyword>
<feature type="non-terminal residue" evidence="1">
    <location>
        <position position="147"/>
    </location>
</feature>
<reference evidence="1" key="1">
    <citation type="submission" date="2021-06" db="EMBL/GenBank/DDBJ databases">
        <authorList>
            <person name="Kallberg Y."/>
            <person name="Tangrot J."/>
            <person name="Rosling A."/>
        </authorList>
    </citation>
    <scope>NUCLEOTIDE SEQUENCE</scope>
    <source>
        <strain evidence="1">IN212</strain>
    </source>
</reference>
<accession>A0A9N9NK26</accession>
<comment type="caution">
    <text evidence="1">The sequence shown here is derived from an EMBL/GenBank/DDBJ whole genome shotgun (WGS) entry which is preliminary data.</text>
</comment>
<name>A0A9N9NK26_9GLOM</name>
<dbReference type="EMBL" id="CAJVPZ010031569">
    <property type="protein sequence ID" value="CAG8739636.1"/>
    <property type="molecule type" value="Genomic_DNA"/>
</dbReference>
<organism evidence="1 2">
    <name type="scientific">Racocetra fulgida</name>
    <dbReference type="NCBI Taxonomy" id="60492"/>
    <lineage>
        <taxon>Eukaryota</taxon>
        <taxon>Fungi</taxon>
        <taxon>Fungi incertae sedis</taxon>
        <taxon>Mucoromycota</taxon>
        <taxon>Glomeromycotina</taxon>
        <taxon>Glomeromycetes</taxon>
        <taxon>Diversisporales</taxon>
        <taxon>Gigasporaceae</taxon>
        <taxon>Racocetra</taxon>
    </lineage>
</organism>
<evidence type="ECO:0000313" key="1">
    <source>
        <dbReference type="EMBL" id="CAG8739636.1"/>
    </source>
</evidence>
<feature type="non-terminal residue" evidence="1">
    <location>
        <position position="1"/>
    </location>
</feature>